<dbReference type="InterPro" id="IPR051167">
    <property type="entry name" value="Prolyl_oligopep/macrocyclase"/>
</dbReference>
<dbReference type="InterPro" id="IPR023302">
    <property type="entry name" value="Pept_S9A_N"/>
</dbReference>
<organism evidence="10 11">
    <name type="scientific">Globodera pallida</name>
    <name type="common">Potato cyst nematode worm</name>
    <name type="synonym">Heterodera pallida</name>
    <dbReference type="NCBI Taxonomy" id="36090"/>
    <lineage>
        <taxon>Eukaryota</taxon>
        <taxon>Metazoa</taxon>
        <taxon>Ecdysozoa</taxon>
        <taxon>Nematoda</taxon>
        <taxon>Chromadorea</taxon>
        <taxon>Rhabditida</taxon>
        <taxon>Tylenchina</taxon>
        <taxon>Tylenchomorpha</taxon>
        <taxon>Tylenchoidea</taxon>
        <taxon>Heteroderidae</taxon>
        <taxon>Heteroderinae</taxon>
        <taxon>Globodera</taxon>
    </lineage>
</organism>
<feature type="domain" description="Peptidase S9 prolyl oligopeptidase catalytic" evidence="8">
    <location>
        <begin position="346"/>
        <end position="464"/>
    </location>
</feature>
<dbReference type="InterPro" id="IPR002471">
    <property type="entry name" value="Pept_S9_AS"/>
</dbReference>
<dbReference type="InterPro" id="IPR002470">
    <property type="entry name" value="Peptidase_S9A"/>
</dbReference>
<dbReference type="PANTHER" id="PTHR42881">
    <property type="entry name" value="PROLYL ENDOPEPTIDASE"/>
    <property type="match status" value="1"/>
</dbReference>
<dbReference type="InterPro" id="IPR001375">
    <property type="entry name" value="Peptidase_S9_cat"/>
</dbReference>
<dbReference type="WBParaSite" id="GPLIN_000559200">
    <property type="protein sequence ID" value="GPLIN_000559200"/>
    <property type="gene ID" value="GPLIN_000559200"/>
</dbReference>
<dbReference type="AlphaFoldDB" id="A0A183BYA2"/>
<keyword evidence="10" id="KW-1185">Reference proteome</keyword>
<reference evidence="11" key="3">
    <citation type="submission" date="2016-06" db="UniProtKB">
        <authorList>
            <consortium name="WormBaseParasite"/>
        </authorList>
    </citation>
    <scope>IDENTIFICATION</scope>
</reference>
<evidence type="ECO:0000259" key="8">
    <source>
        <dbReference type="Pfam" id="PF00326"/>
    </source>
</evidence>
<dbReference type="Proteomes" id="UP000050741">
    <property type="component" value="Unassembled WGS sequence"/>
</dbReference>
<evidence type="ECO:0000256" key="6">
    <source>
        <dbReference type="ARBA" id="ARBA00022825"/>
    </source>
</evidence>
<keyword evidence="4 7" id="KW-0645">Protease</keyword>
<dbReference type="GO" id="GO:0070012">
    <property type="term" value="F:oligopeptidase activity"/>
    <property type="evidence" value="ECO:0007669"/>
    <property type="project" value="TreeGrafter"/>
</dbReference>
<dbReference type="PRINTS" id="PR00862">
    <property type="entry name" value="PROLIGOPTASE"/>
</dbReference>
<feature type="domain" description="Peptidase S9A N-terminal" evidence="9">
    <location>
        <begin position="254"/>
        <end position="340"/>
    </location>
</feature>
<evidence type="ECO:0000259" key="9">
    <source>
        <dbReference type="Pfam" id="PF02897"/>
    </source>
</evidence>
<dbReference type="PANTHER" id="PTHR42881:SF2">
    <property type="entry name" value="PROLYL ENDOPEPTIDASE"/>
    <property type="match status" value="1"/>
</dbReference>
<evidence type="ECO:0000256" key="2">
    <source>
        <dbReference type="ARBA" id="ARBA00005228"/>
    </source>
</evidence>
<evidence type="ECO:0000313" key="10">
    <source>
        <dbReference type="Proteomes" id="UP000050741"/>
    </source>
</evidence>
<dbReference type="GO" id="GO:0006508">
    <property type="term" value="P:proteolysis"/>
    <property type="evidence" value="ECO:0007669"/>
    <property type="project" value="UniProtKB-KW"/>
</dbReference>
<reference evidence="10" key="2">
    <citation type="submission" date="2014-05" db="EMBL/GenBank/DDBJ databases">
        <title>The genome and life-stage specific transcriptomes of Globodera pallida elucidate key aspects of plant parasitism by a cyst nematode.</title>
        <authorList>
            <person name="Cotton J.A."/>
            <person name="Lilley C.J."/>
            <person name="Jones L.M."/>
            <person name="Kikuchi T."/>
            <person name="Reid A.J."/>
            <person name="Thorpe P."/>
            <person name="Tsai I.J."/>
            <person name="Beasley H."/>
            <person name="Blok V."/>
            <person name="Cock P.J.A."/>
            <person name="Van den Akker S.E."/>
            <person name="Holroyd N."/>
            <person name="Hunt M."/>
            <person name="Mantelin S."/>
            <person name="Naghra H."/>
            <person name="Pain A."/>
            <person name="Palomares-Rius J.E."/>
            <person name="Zarowiecki M."/>
            <person name="Berriman M."/>
            <person name="Jones J.T."/>
            <person name="Urwin P.E."/>
        </authorList>
    </citation>
    <scope>NUCLEOTIDE SEQUENCE [LARGE SCALE GENOMIC DNA]</scope>
    <source>
        <strain evidence="10">Lindley</strain>
    </source>
</reference>
<dbReference type="Gene3D" id="3.40.50.1820">
    <property type="entry name" value="alpha/beta hydrolase"/>
    <property type="match status" value="1"/>
</dbReference>
<protein>
    <recommendedName>
        <fullName evidence="3 7">Prolyl endopeptidase</fullName>
        <ecNumber evidence="7">3.4.21.-</ecNumber>
    </recommendedName>
</protein>
<evidence type="ECO:0000256" key="7">
    <source>
        <dbReference type="RuleBase" id="RU368024"/>
    </source>
</evidence>
<reference evidence="10" key="1">
    <citation type="submission" date="2013-12" db="EMBL/GenBank/DDBJ databases">
        <authorList>
            <person name="Aslett M."/>
        </authorList>
    </citation>
    <scope>NUCLEOTIDE SEQUENCE [LARGE SCALE GENOMIC DNA]</scope>
    <source>
        <strain evidence="10">Lindley</strain>
    </source>
</reference>
<dbReference type="SUPFAM" id="SSF50993">
    <property type="entry name" value="Peptidase/esterase 'gauge' domain"/>
    <property type="match status" value="1"/>
</dbReference>
<comment type="similarity">
    <text evidence="2 7">Belongs to the peptidase S9A family.</text>
</comment>
<proteinExistence type="inferred from homology"/>
<dbReference type="InterPro" id="IPR029058">
    <property type="entry name" value="AB_hydrolase_fold"/>
</dbReference>
<evidence type="ECO:0000313" key="11">
    <source>
        <dbReference type="WBParaSite" id="GPLIN_000559200"/>
    </source>
</evidence>
<evidence type="ECO:0000256" key="3">
    <source>
        <dbReference type="ARBA" id="ARBA00016310"/>
    </source>
</evidence>
<dbReference type="Gene3D" id="2.130.10.120">
    <property type="entry name" value="Prolyl oligopeptidase, N-terminal domain"/>
    <property type="match status" value="1"/>
</dbReference>
<dbReference type="EC" id="3.4.21.-" evidence="7"/>
<keyword evidence="6 7" id="KW-0720">Serine protease</keyword>
<sequence length="470" mass="54061">MDPYRWMENPDRAETKQFVTELNDLSRPFLEKAFFRSQFRKKMKQLFDQKAYGCISKHGDFYYYAYSEGTQKQSAIYRQQTLSSQKELFLDPNQFSSDGTAAIVQSAFSRDGQIMAYTFRDVKGNDLPDKIRNVKQSSLAWMPNNKGIFYSKYAQRKRATNETQVTKDEFHSLFYHRMGTKAEKDVLIADFRELDDPTLSISGSVSRDGRFLFVYVYDKDSANTVYYLDLKAVNYKIQRKPALIGMSTAILGCAHWDTVIAEDPDRTLDSVVPVAGDKLLVVYIEDTYLYVHHYATGKLHYRIPLGIGTVNQCYGDRDDTEAFFSFNSFLEPPTFYRADFSLHFHGVVAIANIRGGGEYGERWHECGARSHKQNVFDDFIGAAEFLIEQKYTSPRKLAIQGGSNGGLLVAACSQQRPELFGAVINQVGVMDMLRFHKFTVGSYWINEYGDPEKPDEFEYIYKYFMQSLLI</sequence>
<evidence type="ECO:0000256" key="5">
    <source>
        <dbReference type="ARBA" id="ARBA00022801"/>
    </source>
</evidence>
<comment type="catalytic activity">
    <reaction evidence="1">
        <text>Hydrolysis of Pro-|-Xaa &gt;&gt; Ala-|-Xaa in oligopeptides.</text>
        <dbReference type="EC" id="3.4.21.26"/>
    </reaction>
</comment>
<feature type="domain" description="Peptidase S9A N-terminal" evidence="9">
    <location>
        <begin position="2"/>
        <end position="232"/>
    </location>
</feature>
<dbReference type="SUPFAM" id="SSF53474">
    <property type="entry name" value="alpha/beta-Hydrolases"/>
    <property type="match status" value="1"/>
</dbReference>
<keyword evidence="5 7" id="KW-0378">Hydrolase</keyword>
<dbReference type="GO" id="GO:0005829">
    <property type="term" value="C:cytosol"/>
    <property type="evidence" value="ECO:0007669"/>
    <property type="project" value="TreeGrafter"/>
</dbReference>
<dbReference type="Pfam" id="PF00326">
    <property type="entry name" value="Peptidase_S9"/>
    <property type="match status" value="1"/>
</dbReference>
<accession>A0A183BYA2</accession>
<dbReference type="Pfam" id="PF02897">
    <property type="entry name" value="Peptidase_S9_N"/>
    <property type="match status" value="2"/>
</dbReference>
<evidence type="ECO:0000256" key="1">
    <source>
        <dbReference type="ARBA" id="ARBA00001070"/>
    </source>
</evidence>
<dbReference type="GO" id="GO:0004252">
    <property type="term" value="F:serine-type endopeptidase activity"/>
    <property type="evidence" value="ECO:0007669"/>
    <property type="project" value="UniProtKB-UniRule"/>
</dbReference>
<name>A0A183BYA2_GLOPA</name>
<evidence type="ECO:0000256" key="4">
    <source>
        <dbReference type="ARBA" id="ARBA00022670"/>
    </source>
</evidence>
<dbReference type="PROSITE" id="PS00708">
    <property type="entry name" value="PRO_ENDOPEP_SER"/>
    <property type="match status" value="1"/>
</dbReference>